<accession>A0A428UWH7</accession>
<gene>
    <name evidence="2" type="ORF">CDV31_002509</name>
</gene>
<evidence type="ECO:0000256" key="1">
    <source>
        <dbReference type="SAM" id="Phobius"/>
    </source>
</evidence>
<proteinExistence type="predicted"/>
<evidence type="ECO:0008006" key="4">
    <source>
        <dbReference type="Google" id="ProtNLM"/>
    </source>
</evidence>
<dbReference type="Proteomes" id="UP000288429">
    <property type="component" value="Unassembled WGS sequence"/>
</dbReference>
<protein>
    <recommendedName>
        <fullName evidence="4">Transmembrane protein</fullName>
    </recommendedName>
</protein>
<dbReference type="EMBL" id="NIZV01000020">
    <property type="protein sequence ID" value="RSM18580.1"/>
    <property type="molecule type" value="Genomic_DNA"/>
</dbReference>
<organism evidence="2 3">
    <name type="scientific">Fusarium ambrosium</name>
    <dbReference type="NCBI Taxonomy" id="131363"/>
    <lineage>
        <taxon>Eukaryota</taxon>
        <taxon>Fungi</taxon>
        <taxon>Dikarya</taxon>
        <taxon>Ascomycota</taxon>
        <taxon>Pezizomycotina</taxon>
        <taxon>Sordariomycetes</taxon>
        <taxon>Hypocreomycetidae</taxon>
        <taxon>Hypocreales</taxon>
        <taxon>Nectriaceae</taxon>
        <taxon>Fusarium</taxon>
        <taxon>Fusarium solani species complex</taxon>
    </lineage>
</organism>
<keyword evidence="1" id="KW-0812">Transmembrane</keyword>
<reference evidence="2 3" key="1">
    <citation type="submission" date="2017-06" db="EMBL/GenBank/DDBJ databases">
        <title>Cmopartive genomic analysis of Ambrosia Fusariam Clade fungi.</title>
        <authorList>
            <person name="Stajich J.E."/>
            <person name="Carrillo J."/>
            <person name="Kijimoto T."/>
            <person name="Eskalen A."/>
            <person name="O'Donnell K."/>
            <person name="Kasson M."/>
        </authorList>
    </citation>
    <scope>NUCLEOTIDE SEQUENCE [LARGE SCALE GENOMIC DNA]</scope>
    <source>
        <strain evidence="2 3">NRRL 20438</strain>
    </source>
</reference>
<keyword evidence="1" id="KW-1133">Transmembrane helix</keyword>
<evidence type="ECO:0000313" key="3">
    <source>
        <dbReference type="Proteomes" id="UP000288429"/>
    </source>
</evidence>
<sequence length="72" mass="8469">MRLGSSQSINSSHARLAQSVERETLKFQNEYAISRLRVRPPHRAVPMIRLRAKIARLSFLLLFFFIFFYVSV</sequence>
<name>A0A428UWH7_9HYPO</name>
<keyword evidence="3" id="KW-1185">Reference proteome</keyword>
<dbReference type="AlphaFoldDB" id="A0A428UWH7"/>
<feature type="transmembrane region" description="Helical" evidence="1">
    <location>
        <begin position="54"/>
        <end position="71"/>
    </location>
</feature>
<comment type="caution">
    <text evidence="2">The sequence shown here is derived from an EMBL/GenBank/DDBJ whole genome shotgun (WGS) entry which is preliminary data.</text>
</comment>
<keyword evidence="1" id="KW-0472">Membrane</keyword>
<evidence type="ECO:0000313" key="2">
    <source>
        <dbReference type="EMBL" id="RSM18580.1"/>
    </source>
</evidence>